<evidence type="ECO:0000256" key="1">
    <source>
        <dbReference type="SAM" id="MobiDB-lite"/>
    </source>
</evidence>
<dbReference type="OrthoDB" id="1678912at2759"/>
<dbReference type="GO" id="GO:0005634">
    <property type="term" value="C:nucleus"/>
    <property type="evidence" value="ECO:0007669"/>
    <property type="project" value="InterPro"/>
</dbReference>
<feature type="compositionally biased region" description="Basic residues" evidence="1">
    <location>
        <begin position="69"/>
        <end position="86"/>
    </location>
</feature>
<dbReference type="Proteomes" id="UP000239649">
    <property type="component" value="Unassembled WGS sequence"/>
</dbReference>
<evidence type="ECO:0000313" key="2">
    <source>
        <dbReference type="EMBL" id="PSC70964.1"/>
    </source>
</evidence>
<evidence type="ECO:0000313" key="3">
    <source>
        <dbReference type="Proteomes" id="UP000239649"/>
    </source>
</evidence>
<name>A0A2P6VA43_9CHLO</name>
<dbReference type="InterPro" id="IPR003889">
    <property type="entry name" value="FYrich_C"/>
</dbReference>
<reference evidence="2 3" key="1">
    <citation type="journal article" date="2018" name="Plant J.">
        <title>Genome sequences of Chlorella sorokiniana UTEX 1602 and Micractinium conductrix SAG 241.80: implications to maltose excretion by a green alga.</title>
        <authorList>
            <person name="Arriola M.B."/>
            <person name="Velmurugan N."/>
            <person name="Zhang Y."/>
            <person name="Plunkett M.H."/>
            <person name="Hondzo H."/>
            <person name="Barney B.M."/>
        </authorList>
    </citation>
    <scope>NUCLEOTIDE SEQUENCE [LARGE SCALE GENOMIC DNA]</scope>
    <source>
        <strain evidence="2 3">SAG 241.80</strain>
    </source>
</reference>
<proteinExistence type="predicted"/>
<keyword evidence="3" id="KW-1185">Reference proteome</keyword>
<gene>
    <name evidence="2" type="ORF">C2E20_5693</name>
</gene>
<feature type="compositionally biased region" description="Low complexity" evidence="1">
    <location>
        <begin position="105"/>
        <end position="116"/>
    </location>
</feature>
<protein>
    <submittedName>
        <fullName evidence="2">Transforming growth factor beta regulator 1</fullName>
    </submittedName>
</protein>
<feature type="compositionally biased region" description="Basic and acidic residues" evidence="1">
    <location>
        <begin position="196"/>
        <end position="205"/>
    </location>
</feature>
<feature type="compositionally biased region" description="Low complexity" evidence="1">
    <location>
        <begin position="160"/>
        <end position="195"/>
    </location>
</feature>
<dbReference type="AlphaFoldDB" id="A0A2P6VA43"/>
<dbReference type="EMBL" id="LHPF02000017">
    <property type="protein sequence ID" value="PSC70964.1"/>
    <property type="molecule type" value="Genomic_DNA"/>
</dbReference>
<feature type="compositionally biased region" description="Acidic residues" evidence="1">
    <location>
        <begin position="91"/>
        <end position="104"/>
    </location>
</feature>
<dbReference type="PROSITE" id="PS51543">
    <property type="entry name" value="FYRC"/>
    <property type="match status" value="1"/>
</dbReference>
<feature type="compositionally biased region" description="Pro residues" evidence="1">
    <location>
        <begin position="117"/>
        <end position="131"/>
    </location>
</feature>
<dbReference type="Pfam" id="PF05965">
    <property type="entry name" value="FYRC"/>
    <property type="match status" value="1"/>
</dbReference>
<comment type="caution">
    <text evidence="2">The sequence shown here is derived from an EMBL/GenBank/DDBJ whole genome shotgun (WGS) entry which is preliminary data.</text>
</comment>
<organism evidence="2 3">
    <name type="scientific">Micractinium conductrix</name>
    <dbReference type="NCBI Taxonomy" id="554055"/>
    <lineage>
        <taxon>Eukaryota</taxon>
        <taxon>Viridiplantae</taxon>
        <taxon>Chlorophyta</taxon>
        <taxon>core chlorophytes</taxon>
        <taxon>Trebouxiophyceae</taxon>
        <taxon>Chlorellales</taxon>
        <taxon>Chlorellaceae</taxon>
        <taxon>Chlorella clade</taxon>
        <taxon>Micractinium</taxon>
    </lineage>
</organism>
<feature type="region of interest" description="Disordered" evidence="1">
    <location>
        <begin position="63"/>
        <end position="205"/>
    </location>
</feature>
<sequence>MLVHKRINAAMSLRGQAAPRTAISGPKFFGFSAPSVREVVEALDPDHLCIEYWEGQQQRQQRWHEQQQRQRRRQQQRRHERGKRRRQSAEENTEEDDEDLDEWAAEAAPVDWQPLLPRTPPQQPARVPPAPQATTRRQRGPARQDAPAGSHEQYARQHQEQQQQQQQQQQAQERAELPLQQPHPQAQELADQEQQAQERAEPPPP</sequence>
<accession>A0A2P6VA43</accession>